<organism evidence="1 2">
    <name type="scientific">Miniphocaeibacter halophilus</name>
    <dbReference type="NCBI Taxonomy" id="2931922"/>
    <lineage>
        <taxon>Bacteria</taxon>
        <taxon>Bacillati</taxon>
        <taxon>Bacillota</taxon>
        <taxon>Tissierellia</taxon>
        <taxon>Tissierellales</taxon>
        <taxon>Peptoniphilaceae</taxon>
        <taxon>Miniphocaeibacter</taxon>
    </lineage>
</organism>
<proteinExistence type="predicted"/>
<gene>
    <name evidence="1" type="ORF">JFY71_05975</name>
</gene>
<dbReference type="Proteomes" id="UP000595814">
    <property type="component" value="Chromosome"/>
</dbReference>
<evidence type="ECO:0000313" key="1">
    <source>
        <dbReference type="EMBL" id="QQK06896.1"/>
    </source>
</evidence>
<name>A0AC61MRT2_9FIRM</name>
<sequence>MKKIDKDEILKRARKESNKEYEDRVFLKAMNKSMVVVAILCLFFAISKLIFSAIGKFEQGIPFFEFIAVLLGCLSANQLFIYKKIKNKKYIISSVLYGIAFLANVIMYFIYTYKFVISI</sequence>
<dbReference type="EMBL" id="CP066744">
    <property type="protein sequence ID" value="QQK06896.1"/>
    <property type="molecule type" value="Genomic_DNA"/>
</dbReference>
<keyword evidence="2" id="KW-1185">Reference proteome</keyword>
<accession>A0AC61MRT2</accession>
<evidence type="ECO:0000313" key="2">
    <source>
        <dbReference type="Proteomes" id="UP000595814"/>
    </source>
</evidence>
<reference evidence="1 2" key="1">
    <citation type="journal article" date="2022" name="Int. J. Syst. Evol. Microbiol.">
        <title>Miniphocaeibacter halophilus sp. nov., an ammonium-tolerant acetate-producing bacterium isolated from a biogas system.</title>
        <authorList>
            <person name="Schnurer A."/>
            <person name="Singh A."/>
            <person name="Bi S."/>
            <person name="Qiao W."/>
            <person name="Westerholm M."/>
        </authorList>
    </citation>
    <scope>NUCLEOTIDE SEQUENCE [LARGE SCALE GENOMIC DNA]</scope>
    <source>
        <strain evidence="1 2">AMB_01</strain>
    </source>
</reference>
<protein>
    <submittedName>
        <fullName evidence="1">Uncharacterized protein</fullName>
    </submittedName>
</protein>